<dbReference type="InterPro" id="IPR036770">
    <property type="entry name" value="Ankyrin_rpt-contain_sf"/>
</dbReference>
<organism evidence="16 17">
    <name type="scientific">Spodoptera exigua</name>
    <name type="common">Beet armyworm</name>
    <name type="synonym">Noctua fulgens</name>
    <dbReference type="NCBI Taxonomy" id="7107"/>
    <lineage>
        <taxon>Eukaryota</taxon>
        <taxon>Metazoa</taxon>
        <taxon>Ecdysozoa</taxon>
        <taxon>Arthropoda</taxon>
        <taxon>Hexapoda</taxon>
        <taxon>Insecta</taxon>
        <taxon>Pterygota</taxon>
        <taxon>Neoptera</taxon>
        <taxon>Endopterygota</taxon>
        <taxon>Lepidoptera</taxon>
        <taxon>Glossata</taxon>
        <taxon>Ditrysia</taxon>
        <taxon>Noctuoidea</taxon>
        <taxon>Noctuidae</taxon>
        <taxon>Amphipyrinae</taxon>
        <taxon>Spodoptera</taxon>
    </lineage>
</organism>
<keyword evidence="11" id="KW-0407">Ion channel</keyword>
<dbReference type="SMART" id="SM00248">
    <property type="entry name" value="ANK"/>
    <property type="match status" value="13"/>
</dbReference>
<feature type="repeat" description="ANK" evidence="12">
    <location>
        <begin position="278"/>
        <end position="310"/>
    </location>
</feature>
<evidence type="ECO:0000256" key="2">
    <source>
        <dbReference type="ARBA" id="ARBA00022448"/>
    </source>
</evidence>
<dbReference type="PROSITE" id="PS50297">
    <property type="entry name" value="ANK_REP_REGION"/>
    <property type="match status" value="7"/>
</dbReference>
<feature type="transmembrane region" description="Helical" evidence="14">
    <location>
        <begin position="919"/>
        <end position="939"/>
    </location>
</feature>
<dbReference type="GO" id="GO:0005216">
    <property type="term" value="F:monoatomic ion channel activity"/>
    <property type="evidence" value="ECO:0007669"/>
    <property type="project" value="InterPro"/>
</dbReference>
<evidence type="ECO:0000256" key="11">
    <source>
        <dbReference type="ARBA" id="ARBA00023303"/>
    </source>
</evidence>
<feature type="repeat" description="ANK" evidence="12">
    <location>
        <begin position="501"/>
        <end position="533"/>
    </location>
</feature>
<feature type="coiled-coil region" evidence="13">
    <location>
        <begin position="1155"/>
        <end position="1193"/>
    </location>
</feature>
<dbReference type="PANTHER" id="PTHR47143">
    <property type="entry name" value="TRANSIENT RECEPTOR POTENTIAL CATION CHANNEL PROTEIN PAINLESS"/>
    <property type="match status" value="1"/>
</dbReference>
<evidence type="ECO:0000256" key="6">
    <source>
        <dbReference type="ARBA" id="ARBA00022989"/>
    </source>
</evidence>
<keyword evidence="7 12" id="KW-0040">ANK repeat</keyword>
<dbReference type="PRINTS" id="PR01415">
    <property type="entry name" value="ANKYRIN"/>
</dbReference>
<keyword evidence="17" id="KW-1185">Reference proteome</keyword>
<evidence type="ECO:0000256" key="7">
    <source>
        <dbReference type="ARBA" id="ARBA00023043"/>
    </source>
</evidence>
<feature type="repeat" description="ANK" evidence="12">
    <location>
        <begin position="612"/>
        <end position="634"/>
    </location>
</feature>
<dbReference type="Gene3D" id="1.25.40.20">
    <property type="entry name" value="Ankyrin repeat-containing domain"/>
    <property type="match status" value="4"/>
</dbReference>
<protein>
    <recommendedName>
        <fullName evidence="15">Ion transport domain-containing protein</fullName>
    </recommendedName>
</protein>
<comment type="caution">
    <text evidence="16">The sequence shown here is derived from an EMBL/GenBank/DDBJ whole genome shotgun (WGS) entry which is preliminary data.</text>
</comment>
<feature type="repeat" description="ANK" evidence="12">
    <location>
        <begin position="646"/>
        <end position="678"/>
    </location>
</feature>
<feature type="repeat" description="ANK" evidence="12">
    <location>
        <begin position="575"/>
        <end position="607"/>
    </location>
</feature>
<gene>
    <name evidence="16" type="ORF">HW555_003284</name>
</gene>
<evidence type="ECO:0000256" key="14">
    <source>
        <dbReference type="SAM" id="Phobius"/>
    </source>
</evidence>
<dbReference type="PROSITE" id="PS50088">
    <property type="entry name" value="ANK_REPEAT"/>
    <property type="match status" value="8"/>
</dbReference>
<dbReference type="Proteomes" id="UP000648187">
    <property type="component" value="Unassembled WGS sequence"/>
</dbReference>
<dbReference type="Pfam" id="PF00023">
    <property type="entry name" value="Ank"/>
    <property type="match status" value="1"/>
</dbReference>
<name>A0A835GP94_SPOEX</name>
<feature type="repeat" description="ANK" evidence="12">
    <location>
        <begin position="358"/>
        <end position="390"/>
    </location>
</feature>
<dbReference type="EMBL" id="JACKWZ010000031">
    <property type="protein sequence ID" value="KAF9420534.1"/>
    <property type="molecule type" value="Genomic_DNA"/>
</dbReference>
<evidence type="ECO:0000256" key="5">
    <source>
        <dbReference type="ARBA" id="ARBA00022737"/>
    </source>
</evidence>
<dbReference type="InterPro" id="IPR005821">
    <property type="entry name" value="Ion_trans_dom"/>
</dbReference>
<accession>A0A835GP94</accession>
<evidence type="ECO:0000256" key="3">
    <source>
        <dbReference type="ARBA" id="ARBA00022606"/>
    </source>
</evidence>
<dbReference type="Gene3D" id="1.10.287.70">
    <property type="match status" value="1"/>
</dbReference>
<evidence type="ECO:0000256" key="8">
    <source>
        <dbReference type="ARBA" id="ARBA00023065"/>
    </source>
</evidence>
<keyword evidence="10" id="KW-0325">Glycoprotein</keyword>
<evidence type="ECO:0000313" key="17">
    <source>
        <dbReference type="Proteomes" id="UP000648187"/>
    </source>
</evidence>
<dbReference type="InterPro" id="IPR002110">
    <property type="entry name" value="Ankyrin_rpt"/>
</dbReference>
<feature type="transmembrane region" description="Helical" evidence="14">
    <location>
        <begin position="819"/>
        <end position="841"/>
    </location>
</feature>
<dbReference type="Pfam" id="PF00520">
    <property type="entry name" value="Ion_trans"/>
    <property type="match status" value="1"/>
</dbReference>
<dbReference type="SUPFAM" id="SSF48403">
    <property type="entry name" value="Ankyrin repeat"/>
    <property type="match status" value="2"/>
</dbReference>
<dbReference type="InterPro" id="IPR052076">
    <property type="entry name" value="TRP_cation_channel"/>
</dbReference>
<feature type="repeat" description="ANK" evidence="12">
    <location>
        <begin position="186"/>
        <end position="218"/>
    </location>
</feature>
<evidence type="ECO:0000313" key="16">
    <source>
        <dbReference type="EMBL" id="KAF9420534.1"/>
    </source>
</evidence>
<evidence type="ECO:0000259" key="15">
    <source>
        <dbReference type="Pfam" id="PF00520"/>
    </source>
</evidence>
<feature type="transmembrane region" description="Helical" evidence="14">
    <location>
        <begin position="879"/>
        <end position="899"/>
    </location>
</feature>
<feature type="transmembrane region" description="Helical" evidence="14">
    <location>
        <begin position="983"/>
        <end position="1006"/>
    </location>
</feature>
<keyword evidence="5" id="KW-0677">Repeat</keyword>
<keyword evidence="3" id="KW-0716">Sensory transduction</keyword>
<keyword evidence="9 14" id="KW-0472">Membrane</keyword>
<evidence type="ECO:0000256" key="12">
    <source>
        <dbReference type="PROSITE-ProRule" id="PRU00023"/>
    </source>
</evidence>
<evidence type="ECO:0000256" key="10">
    <source>
        <dbReference type="ARBA" id="ARBA00023180"/>
    </source>
</evidence>
<evidence type="ECO:0000256" key="1">
    <source>
        <dbReference type="ARBA" id="ARBA00004141"/>
    </source>
</evidence>
<feature type="repeat" description="ANK" evidence="12">
    <location>
        <begin position="465"/>
        <end position="497"/>
    </location>
</feature>
<dbReference type="GO" id="GO:0034703">
    <property type="term" value="C:cation channel complex"/>
    <property type="evidence" value="ECO:0007669"/>
    <property type="project" value="UniProtKB-ARBA"/>
</dbReference>
<feature type="transmembrane region" description="Helical" evidence="14">
    <location>
        <begin position="779"/>
        <end position="804"/>
    </location>
</feature>
<feature type="domain" description="Ion transport" evidence="15">
    <location>
        <begin position="790"/>
        <end position="1016"/>
    </location>
</feature>
<keyword evidence="4 14" id="KW-0812">Transmembrane</keyword>
<evidence type="ECO:0000256" key="9">
    <source>
        <dbReference type="ARBA" id="ARBA00023136"/>
    </source>
</evidence>
<sequence length="1210" mass="135895">MPDVMDWKIDCKSCKRIASLFSEGKYNAITHSEVGRDIERGPDHDEAAHPLLNPAESGDFRIRMARPRHLGLDGRPPLPKLIMPDLTPSSVGSTVNSTPMMESGAIVPKPWRRGDRRLQRLNTELLEAIETHDLEEVERLLNVGASPNATCRLGFVSACHTAALIGGDALSLLIKFGAEKLRIDKLGRTPLHLAAWAGNARQVAILLDFPEDIQERVGADSMSSETEEDVRKLCPLIKEMTNVRCDLGEVDMTLPKPWRDNIDHNCRDIKGSMPLFQPGWTPLHVASSCARKHCTRLLLAAGADPNITDLEGRTPLDVAGYAYYYEQDVNEKHFVEVIKMLLKAGGTFNTMKNSSLDNMDTPLHTAVEIESLDGIQELLDAGAVVTCLNRAGQTPLHVCVKKNLEEHLQLLANYDYMNANPLLAIVDVKDKEGHSVLQAAVEAAWVPGVCIALEAGADVTSKANDGETPIHSAAALGNLDVLNEILSIAKQRDAIDYQNEEGETPIYKAIINGHVNCVKQILNEGANLKITLPGDVNILHVAADYGHVEVLRVLLEFNETVTDALINTLTAGDRRGFGPIHFAVFNNHVECVELLLSKGADIRLRTTSNPHKSSTPLHLAAVKNHLDIAKIILNFDKTTVHEVNSMGWFPLHAASHHGSRDVITILLREGADLSGYTDGPKKYRRTAIDMIINNLSKPTEFMEDVFDSYISSNGTDLQDHNCEVTVDYGILMPTVCEMEQMKVIEALLKTGNRNGQRRLLVHPLVESFLFLKWKALLPFFYTIIGLYAIFLLSLTVFVVSVFLFRDTHEKRPQWLDPVIWSYIVYATIAMILIQELLYMNVKSSRYFLQLETWVKFGSLGFAVILPYTIVVVNLNDDEWPRHVATVALLLSWLEMMFLLSRFPNWGYYVLMFGKVASNVVKILLTFMFLVVGFSLSFMIQFRSQIPFDGPWAALVKTIVMMTSEFDYGALFDEEHSKELATSLIIVRIIFLIFLILAAIVLMNLLVGVAVNDINDLEVLGNIRRLVKQVEFLGTLDTLVYNRLFSAILPKRVNNSLKNKRNVLCVMILKPGKPRWKHSRTLPSRIKDAIFTKAQAQQKQIEDELGLQTFKTKLSEMHDAIMALNKKNEEKEKPDILKLPSDTKARVKFDEVAHHLHDLDDAVVEMKTQNQEYVEESKCAMEELNSKIDRVSMELDTIKQFLTRLERKLSR</sequence>
<evidence type="ECO:0000256" key="4">
    <source>
        <dbReference type="ARBA" id="ARBA00022692"/>
    </source>
</evidence>
<reference evidence="16" key="1">
    <citation type="submission" date="2020-08" db="EMBL/GenBank/DDBJ databases">
        <title>Spodoptera exigua strain:BAW_Kor-Di-RS1 Genome sequencing and assembly.</title>
        <authorList>
            <person name="Kim J."/>
            <person name="Nam H.Y."/>
            <person name="Kwon M."/>
            <person name="Choi J.H."/>
            <person name="Cho S.R."/>
            <person name="Kim G.-H."/>
        </authorList>
    </citation>
    <scope>NUCLEOTIDE SEQUENCE</scope>
    <source>
        <strain evidence="16">BAW_Kor-Di-RS1</strain>
        <tissue evidence="16">Whole-body</tissue>
    </source>
</reference>
<feature type="transmembrane region" description="Helical" evidence="14">
    <location>
        <begin position="853"/>
        <end position="873"/>
    </location>
</feature>
<keyword evidence="8" id="KW-0406">Ion transport</keyword>
<keyword evidence="2" id="KW-0813">Transport</keyword>
<comment type="subcellular location">
    <subcellularLocation>
        <location evidence="1">Membrane</location>
        <topology evidence="1">Multi-pass membrane protein</topology>
    </subcellularLocation>
</comment>
<keyword evidence="13" id="KW-0175">Coiled coil</keyword>
<evidence type="ECO:0000256" key="13">
    <source>
        <dbReference type="SAM" id="Coils"/>
    </source>
</evidence>
<keyword evidence="6 14" id="KW-1133">Transmembrane helix</keyword>
<dbReference type="AlphaFoldDB" id="A0A835GP94"/>
<proteinExistence type="predicted"/>
<dbReference type="PANTHER" id="PTHR47143:SF1">
    <property type="entry name" value="ION_TRANS DOMAIN-CONTAINING PROTEIN"/>
    <property type="match status" value="1"/>
</dbReference>
<dbReference type="Pfam" id="PF12796">
    <property type="entry name" value="Ank_2"/>
    <property type="match status" value="4"/>
</dbReference>